<accession>A8ZNK8</accession>
<gene>
    <name evidence="1" type="ordered locus">AM1_D0099</name>
</gene>
<keyword evidence="1" id="KW-0614">Plasmid</keyword>
<reference evidence="1 2" key="1">
    <citation type="journal article" date="2008" name="Proc. Natl. Acad. Sci. U.S.A.">
        <title>Niche adaptation and genome expansion in the chlorophyll d-producing cyanobacterium Acaryochloris marina.</title>
        <authorList>
            <person name="Swingley W.D."/>
            <person name="Chen M."/>
            <person name="Cheung P.C."/>
            <person name="Conrad A.L."/>
            <person name="Dejesa L.C."/>
            <person name="Hao J."/>
            <person name="Honchak B.M."/>
            <person name="Karbach L.E."/>
            <person name="Kurdoglu A."/>
            <person name="Lahiri S."/>
            <person name="Mastrian S.D."/>
            <person name="Miyashita H."/>
            <person name="Page L."/>
            <person name="Ramakrishna P."/>
            <person name="Satoh S."/>
            <person name="Sattley W.M."/>
            <person name="Shimada Y."/>
            <person name="Taylor H.L."/>
            <person name="Tomo T."/>
            <person name="Tsuchiya T."/>
            <person name="Wang Z.T."/>
            <person name="Raymond J."/>
            <person name="Mimuro M."/>
            <person name="Blankenship R.E."/>
            <person name="Touchman J.W."/>
        </authorList>
    </citation>
    <scope>NUCLEOTIDE SEQUENCE [LARGE SCALE GENOMIC DNA]</scope>
    <source>
        <strain evidence="2">MBIC 11017</strain>
        <plasmid evidence="2">Plasmid pREB4</plasmid>
    </source>
</reference>
<sequence length="38" mass="4387">MSPLETENLPIDETDILSEIDELDDIDLDDLLKELQQD</sequence>
<dbReference type="AlphaFoldDB" id="A8ZNK8"/>
<proteinExistence type="predicted"/>
<dbReference type="KEGG" id="amr:AM1_D0099"/>
<name>A8ZNK8_ACAM1</name>
<evidence type="ECO:0000313" key="2">
    <source>
        <dbReference type="Proteomes" id="UP000000268"/>
    </source>
</evidence>
<dbReference type="HOGENOM" id="CLU_3323270_0_0_3"/>
<keyword evidence="2" id="KW-1185">Reference proteome</keyword>
<dbReference type="Proteomes" id="UP000000268">
    <property type="component" value="Plasmid pREB4"/>
</dbReference>
<geneLocation type="plasmid" evidence="1 2">
    <name>pREB4</name>
</geneLocation>
<dbReference type="EMBL" id="CP000841">
    <property type="protein sequence ID" value="ABW32594.1"/>
    <property type="molecule type" value="Genomic_DNA"/>
</dbReference>
<protein>
    <submittedName>
        <fullName evidence="1">Uncharacterized protein</fullName>
    </submittedName>
</protein>
<organism evidence="1 2">
    <name type="scientific">Acaryochloris marina (strain MBIC 11017)</name>
    <dbReference type="NCBI Taxonomy" id="329726"/>
    <lineage>
        <taxon>Bacteria</taxon>
        <taxon>Bacillati</taxon>
        <taxon>Cyanobacteriota</taxon>
        <taxon>Cyanophyceae</taxon>
        <taxon>Acaryochloridales</taxon>
        <taxon>Acaryochloridaceae</taxon>
        <taxon>Acaryochloris</taxon>
    </lineage>
</organism>
<evidence type="ECO:0000313" key="1">
    <source>
        <dbReference type="EMBL" id="ABW32594.1"/>
    </source>
</evidence>